<evidence type="ECO:0000313" key="2">
    <source>
        <dbReference type="Proteomes" id="UP001153334"/>
    </source>
</evidence>
<sequence length="573" mass="61038">MQLSRERTWSVTAVLGTLLSTLAAEAATLPGGDNPHFPRAIPANATALANDVGQVLTVPLKRINHRGVATPSIGRRLANTDILGVFGAAYLAELTIGTSKNGKNQVVDVLIDTGSFELWVNPVCAASNVPDFCQVFGHYHPALSSTSRKVGTHGFNIKYGSGQVTGDYYTDDIYISGTKIKDQQFGVANTSDLVWFGIMGLGHGLGNGFIDYPLIVDSLAAQRVTNTKLFSMDLGRQMNPGAVITGEMVFGGVDRNKYAGFLKKVPTDPADAHYKVTLNSLAHRAPGASRPTRFTDSNLPLPVIVDSGTTLSLLPESVVSKLAAQFPGAVSDGNGGYRVDCSYQDKDGSVDFGFLSGTGTVTINVAYRDFIWNSGGDCFLGAWYTDDLDVWILGDAFLRGAYVTFDQTNNALFMANHVSCGDGQSKLVAVPAAPDAAGRIPGACPYVAAPRPEEPQSTPTTSAPFPDESVSPNDVPSPSLGPSLNPVEPTDLKTMTVSIPLSSTSSVDAKTLPAISGLPSPEPSGNALRDDHHGILPGARDGVEAHRHRYSRHSRYLRLSRPRIQRASRRPRD</sequence>
<accession>A0ACC2IEU7</accession>
<comment type="caution">
    <text evidence="1">The sequence shown here is derived from an EMBL/GenBank/DDBJ whole genome shotgun (WGS) entry which is preliminary data.</text>
</comment>
<name>A0ACC2IEU7_9PEZI</name>
<keyword evidence="2" id="KW-1185">Reference proteome</keyword>
<reference evidence="1" key="1">
    <citation type="submission" date="2022-11" db="EMBL/GenBank/DDBJ databases">
        <title>Genome Sequence of Nemania bipapillata.</title>
        <authorList>
            <person name="Buettner E."/>
        </authorList>
    </citation>
    <scope>NUCLEOTIDE SEQUENCE</scope>
    <source>
        <strain evidence="1">CP14</strain>
    </source>
</reference>
<evidence type="ECO:0000313" key="1">
    <source>
        <dbReference type="EMBL" id="KAJ8113662.1"/>
    </source>
</evidence>
<protein>
    <submittedName>
        <fullName evidence="1">Uncharacterized protein</fullName>
    </submittedName>
</protein>
<dbReference type="Proteomes" id="UP001153334">
    <property type="component" value="Unassembled WGS sequence"/>
</dbReference>
<gene>
    <name evidence="1" type="ORF">ONZ43_g5108</name>
</gene>
<dbReference type="EMBL" id="JAPESX010001502">
    <property type="protein sequence ID" value="KAJ8113662.1"/>
    <property type="molecule type" value="Genomic_DNA"/>
</dbReference>
<proteinExistence type="predicted"/>
<organism evidence="1 2">
    <name type="scientific">Nemania bipapillata</name>
    <dbReference type="NCBI Taxonomy" id="110536"/>
    <lineage>
        <taxon>Eukaryota</taxon>
        <taxon>Fungi</taxon>
        <taxon>Dikarya</taxon>
        <taxon>Ascomycota</taxon>
        <taxon>Pezizomycotina</taxon>
        <taxon>Sordariomycetes</taxon>
        <taxon>Xylariomycetidae</taxon>
        <taxon>Xylariales</taxon>
        <taxon>Xylariaceae</taxon>
        <taxon>Nemania</taxon>
    </lineage>
</organism>